<comment type="caution">
    <text evidence="1">The sequence shown here is derived from an EMBL/GenBank/DDBJ whole genome shotgun (WGS) entry which is preliminary data.</text>
</comment>
<dbReference type="AlphaFoldDB" id="A0A8X6LX86"/>
<accession>A0A8X6LX86</accession>
<organism evidence="1 2">
    <name type="scientific">Trichonephila clavata</name>
    <name type="common">Joro spider</name>
    <name type="synonym">Nephila clavata</name>
    <dbReference type="NCBI Taxonomy" id="2740835"/>
    <lineage>
        <taxon>Eukaryota</taxon>
        <taxon>Metazoa</taxon>
        <taxon>Ecdysozoa</taxon>
        <taxon>Arthropoda</taxon>
        <taxon>Chelicerata</taxon>
        <taxon>Arachnida</taxon>
        <taxon>Araneae</taxon>
        <taxon>Araneomorphae</taxon>
        <taxon>Entelegynae</taxon>
        <taxon>Araneoidea</taxon>
        <taxon>Nephilidae</taxon>
        <taxon>Trichonephila</taxon>
    </lineage>
</organism>
<sequence>MPKRKCSFKVSLQVKYPFIKQINTPSDVRSEKCCTELKVSHSGACDIEQRLKSEKYKNADRAATSSSSMLNFFKKSDATTSKDLDIATAEGVSANHTIQGNPSFQSNDCASKLIESCFESKFICTRSKSEAIAVNILTPTAMKELKDDLDKFNLLLY</sequence>
<evidence type="ECO:0000313" key="2">
    <source>
        <dbReference type="Proteomes" id="UP000887116"/>
    </source>
</evidence>
<dbReference type="EMBL" id="BMAO01018518">
    <property type="protein sequence ID" value="GFR24022.1"/>
    <property type="molecule type" value="Genomic_DNA"/>
</dbReference>
<keyword evidence="2" id="KW-1185">Reference proteome</keyword>
<dbReference type="OrthoDB" id="6495556at2759"/>
<proteinExistence type="predicted"/>
<gene>
    <name evidence="1" type="primary">EVAR_66578_1</name>
    <name evidence="1" type="ORF">TNCT_531731</name>
</gene>
<name>A0A8X6LX86_TRICU</name>
<protein>
    <submittedName>
        <fullName evidence="1">Uncharacterized protein</fullName>
    </submittedName>
</protein>
<dbReference type="Proteomes" id="UP000887116">
    <property type="component" value="Unassembled WGS sequence"/>
</dbReference>
<evidence type="ECO:0000313" key="1">
    <source>
        <dbReference type="EMBL" id="GFR24022.1"/>
    </source>
</evidence>
<reference evidence="1" key="1">
    <citation type="submission" date="2020-07" db="EMBL/GenBank/DDBJ databases">
        <title>Multicomponent nature underlies the extraordinary mechanical properties of spider dragline silk.</title>
        <authorList>
            <person name="Kono N."/>
            <person name="Nakamura H."/>
            <person name="Mori M."/>
            <person name="Yoshida Y."/>
            <person name="Ohtoshi R."/>
            <person name="Malay A.D."/>
            <person name="Moran D.A.P."/>
            <person name="Tomita M."/>
            <person name="Numata K."/>
            <person name="Arakawa K."/>
        </authorList>
    </citation>
    <scope>NUCLEOTIDE SEQUENCE</scope>
</reference>